<sequence length="146" mass="16651">DKSIICVHLGISEESKAYKLYDPIKRRILVSKDVKFDEKKQWNWENKVTEKSNSRNNALSEEMDLTVSDSEEEGDNEVNELGKRVSKKPGYLNDYETGDYETGESSDSQAFFSPSEDPITYNDAAKHEVWKKAMDTEIAAVESNDT</sequence>
<feature type="compositionally biased region" description="Acidic residues" evidence="1">
    <location>
        <begin position="61"/>
        <end position="78"/>
    </location>
</feature>
<organism evidence="3 4">
    <name type="scientific">Trifolium pratense</name>
    <name type="common">Red clover</name>
    <dbReference type="NCBI Taxonomy" id="57577"/>
    <lineage>
        <taxon>Eukaryota</taxon>
        <taxon>Viridiplantae</taxon>
        <taxon>Streptophyta</taxon>
        <taxon>Embryophyta</taxon>
        <taxon>Tracheophyta</taxon>
        <taxon>Spermatophyta</taxon>
        <taxon>Magnoliopsida</taxon>
        <taxon>eudicotyledons</taxon>
        <taxon>Gunneridae</taxon>
        <taxon>Pentapetalae</taxon>
        <taxon>rosids</taxon>
        <taxon>fabids</taxon>
        <taxon>Fabales</taxon>
        <taxon>Fabaceae</taxon>
        <taxon>Papilionoideae</taxon>
        <taxon>50 kb inversion clade</taxon>
        <taxon>NPAAA clade</taxon>
        <taxon>Hologalegina</taxon>
        <taxon>IRL clade</taxon>
        <taxon>Trifolieae</taxon>
        <taxon>Trifolium</taxon>
    </lineage>
</organism>
<accession>A0A2K3KMW6</accession>
<dbReference type="Proteomes" id="UP000236291">
    <property type="component" value="Unassembled WGS sequence"/>
</dbReference>
<gene>
    <name evidence="3" type="ORF">L195_g055744</name>
</gene>
<dbReference type="EMBL" id="ASHM01102775">
    <property type="protein sequence ID" value="PNX67658.1"/>
    <property type="molecule type" value="Genomic_DNA"/>
</dbReference>
<name>A0A2K3KMW6_TRIPR</name>
<proteinExistence type="predicted"/>
<evidence type="ECO:0000256" key="1">
    <source>
        <dbReference type="SAM" id="MobiDB-lite"/>
    </source>
</evidence>
<evidence type="ECO:0000259" key="2">
    <source>
        <dbReference type="Pfam" id="PF25597"/>
    </source>
</evidence>
<feature type="non-terminal residue" evidence="3">
    <location>
        <position position="1"/>
    </location>
</feature>
<feature type="region of interest" description="Disordered" evidence="1">
    <location>
        <begin position="47"/>
        <end position="118"/>
    </location>
</feature>
<reference evidence="3 4" key="2">
    <citation type="journal article" date="2017" name="Front. Plant Sci.">
        <title>Gene Classification and Mining of Molecular Markers Useful in Red Clover (Trifolium pratense) Breeding.</title>
        <authorList>
            <person name="Istvanek J."/>
            <person name="Dluhosova J."/>
            <person name="Dluhos P."/>
            <person name="Patkova L."/>
            <person name="Nedelnik J."/>
            <person name="Repkova J."/>
        </authorList>
    </citation>
    <scope>NUCLEOTIDE SEQUENCE [LARGE SCALE GENOMIC DNA]</scope>
    <source>
        <strain evidence="4">cv. Tatra</strain>
        <tissue evidence="3">Young leaves</tissue>
    </source>
</reference>
<dbReference type="AlphaFoldDB" id="A0A2K3KMW6"/>
<comment type="caution">
    <text evidence="3">The sequence shown here is derived from an EMBL/GenBank/DDBJ whole genome shotgun (WGS) entry which is preliminary data.</text>
</comment>
<evidence type="ECO:0000313" key="4">
    <source>
        <dbReference type="Proteomes" id="UP000236291"/>
    </source>
</evidence>
<feature type="domain" description="Retroviral polymerase SH3-like" evidence="2">
    <location>
        <begin position="1"/>
        <end position="47"/>
    </location>
</feature>
<protein>
    <submittedName>
        <fullName evidence="3">Copia-type polyprotein</fullName>
    </submittedName>
</protein>
<evidence type="ECO:0000313" key="3">
    <source>
        <dbReference type="EMBL" id="PNX67658.1"/>
    </source>
</evidence>
<dbReference type="Pfam" id="PF25597">
    <property type="entry name" value="SH3_retrovirus"/>
    <property type="match status" value="1"/>
</dbReference>
<dbReference type="InterPro" id="IPR057670">
    <property type="entry name" value="SH3_retrovirus"/>
</dbReference>
<reference evidence="3 4" key="1">
    <citation type="journal article" date="2014" name="Am. J. Bot.">
        <title>Genome assembly and annotation for red clover (Trifolium pratense; Fabaceae).</title>
        <authorList>
            <person name="Istvanek J."/>
            <person name="Jaros M."/>
            <person name="Krenek A."/>
            <person name="Repkova J."/>
        </authorList>
    </citation>
    <scope>NUCLEOTIDE SEQUENCE [LARGE SCALE GENOMIC DNA]</scope>
    <source>
        <strain evidence="4">cv. Tatra</strain>
        <tissue evidence="3">Young leaves</tissue>
    </source>
</reference>